<feature type="domain" description="Palmitoyltransferase DHHC" evidence="8">
    <location>
        <begin position="117"/>
        <end position="244"/>
    </location>
</feature>
<evidence type="ECO:0000256" key="1">
    <source>
        <dbReference type="ARBA" id="ARBA00004141"/>
    </source>
</evidence>
<evidence type="ECO:0000256" key="2">
    <source>
        <dbReference type="ARBA" id="ARBA00022679"/>
    </source>
</evidence>
<feature type="transmembrane region" description="Helical" evidence="7">
    <location>
        <begin position="204"/>
        <end position="226"/>
    </location>
</feature>
<feature type="transmembrane region" description="Helical" evidence="7">
    <location>
        <begin position="164"/>
        <end position="184"/>
    </location>
</feature>
<comment type="subcellular location">
    <subcellularLocation>
        <location evidence="1">Membrane</location>
        <topology evidence="1">Multi-pass membrane protein</topology>
    </subcellularLocation>
</comment>
<comment type="domain">
    <text evidence="7">The DHHC domain is required for palmitoyltransferase activity.</text>
</comment>
<reference evidence="9 10" key="1">
    <citation type="submission" date="2011-02" db="EMBL/GenBank/DDBJ databases">
        <title>The Genome Sequence of Sphaeroforma arctica JP610.</title>
        <authorList>
            <consortium name="The Broad Institute Genome Sequencing Platform"/>
            <person name="Russ C."/>
            <person name="Cuomo C."/>
            <person name="Young S.K."/>
            <person name="Zeng Q."/>
            <person name="Gargeya S."/>
            <person name="Alvarado L."/>
            <person name="Berlin A."/>
            <person name="Chapman S.B."/>
            <person name="Chen Z."/>
            <person name="Freedman E."/>
            <person name="Gellesch M."/>
            <person name="Goldberg J."/>
            <person name="Griggs A."/>
            <person name="Gujja S."/>
            <person name="Heilman E."/>
            <person name="Heiman D."/>
            <person name="Howarth C."/>
            <person name="Mehta T."/>
            <person name="Neiman D."/>
            <person name="Pearson M."/>
            <person name="Roberts A."/>
            <person name="Saif S."/>
            <person name="Shea T."/>
            <person name="Shenoy N."/>
            <person name="Sisk P."/>
            <person name="Stolte C."/>
            <person name="Sykes S."/>
            <person name="White J."/>
            <person name="Yandava C."/>
            <person name="Burger G."/>
            <person name="Gray M.W."/>
            <person name="Holland P.W.H."/>
            <person name="King N."/>
            <person name="Lang F.B.F."/>
            <person name="Roger A.J."/>
            <person name="Ruiz-Trillo I."/>
            <person name="Haas B."/>
            <person name="Nusbaum C."/>
            <person name="Birren B."/>
        </authorList>
    </citation>
    <scope>NUCLEOTIDE SEQUENCE [LARGE SCALE GENOMIC DNA]</scope>
    <source>
        <strain evidence="9 10">JP610</strain>
    </source>
</reference>
<dbReference type="Proteomes" id="UP000054560">
    <property type="component" value="Unassembled WGS sequence"/>
</dbReference>
<dbReference type="PANTHER" id="PTHR22883">
    <property type="entry name" value="ZINC FINGER DHHC DOMAIN CONTAINING PROTEIN"/>
    <property type="match status" value="1"/>
</dbReference>
<dbReference type="GO" id="GO:0006612">
    <property type="term" value="P:protein targeting to membrane"/>
    <property type="evidence" value="ECO:0007669"/>
    <property type="project" value="TreeGrafter"/>
</dbReference>
<keyword evidence="4 7" id="KW-1133">Transmembrane helix</keyword>
<evidence type="ECO:0000256" key="4">
    <source>
        <dbReference type="ARBA" id="ARBA00022989"/>
    </source>
</evidence>
<dbReference type="AlphaFoldDB" id="A0A0L0FZN7"/>
<dbReference type="GeneID" id="25906156"/>
<keyword evidence="10" id="KW-1185">Reference proteome</keyword>
<gene>
    <name evidence="9" type="ORF">SARC_05652</name>
</gene>
<evidence type="ECO:0000313" key="9">
    <source>
        <dbReference type="EMBL" id="KNC82059.1"/>
    </source>
</evidence>
<dbReference type="RefSeq" id="XP_014155961.1">
    <property type="nucleotide sequence ID" value="XM_014300486.1"/>
</dbReference>
<dbReference type="EMBL" id="KQ241964">
    <property type="protein sequence ID" value="KNC82059.1"/>
    <property type="molecule type" value="Genomic_DNA"/>
</dbReference>
<proteinExistence type="inferred from homology"/>
<dbReference type="GO" id="GO:0005794">
    <property type="term" value="C:Golgi apparatus"/>
    <property type="evidence" value="ECO:0007669"/>
    <property type="project" value="TreeGrafter"/>
</dbReference>
<keyword evidence="5 7" id="KW-0472">Membrane</keyword>
<evidence type="ECO:0000313" key="10">
    <source>
        <dbReference type="Proteomes" id="UP000054560"/>
    </source>
</evidence>
<dbReference type="GO" id="GO:0019706">
    <property type="term" value="F:protein-cysteine S-palmitoyltransferase activity"/>
    <property type="evidence" value="ECO:0007669"/>
    <property type="project" value="UniProtKB-EC"/>
</dbReference>
<dbReference type="EC" id="2.3.1.225" evidence="7"/>
<evidence type="ECO:0000256" key="7">
    <source>
        <dbReference type="RuleBase" id="RU079119"/>
    </source>
</evidence>
<keyword evidence="2 7" id="KW-0808">Transferase</keyword>
<dbReference type="STRING" id="667725.A0A0L0FZN7"/>
<accession>A0A0L0FZN7</accession>
<feature type="transmembrane region" description="Helical" evidence="7">
    <location>
        <begin position="64"/>
        <end position="89"/>
    </location>
</feature>
<evidence type="ECO:0000256" key="5">
    <source>
        <dbReference type="ARBA" id="ARBA00023136"/>
    </source>
</evidence>
<evidence type="ECO:0000256" key="3">
    <source>
        <dbReference type="ARBA" id="ARBA00022692"/>
    </source>
</evidence>
<organism evidence="9 10">
    <name type="scientific">Sphaeroforma arctica JP610</name>
    <dbReference type="NCBI Taxonomy" id="667725"/>
    <lineage>
        <taxon>Eukaryota</taxon>
        <taxon>Ichthyosporea</taxon>
        <taxon>Ichthyophonida</taxon>
        <taxon>Sphaeroforma</taxon>
    </lineage>
</organism>
<dbReference type="GO" id="GO:0005783">
    <property type="term" value="C:endoplasmic reticulum"/>
    <property type="evidence" value="ECO:0007669"/>
    <property type="project" value="TreeGrafter"/>
</dbReference>
<feature type="transmembrane region" description="Helical" evidence="7">
    <location>
        <begin position="33"/>
        <end position="58"/>
    </location>
</feature>
<protein>
    <recommendedName>
        <fullName evidence="7">Palmitoyltransferase</fullName>
        <ecNumber evidence="7">2.3.1.225</ecNumber>
    </recommendedName>
</protein>
<evidence type="ECO:0000259" key="8">
    <source>
        <dbReference type="Pfam" id="PF01529"/>
    </source>
</evidence>
<name>A0A0L0FZN7_9EUKA</name>
<evidence type="ECO:0000256" key="6">
    <source>
        <dbReference type="ARBA" id="ARBA00023315"/>
    </source>
</evidence>
<comment type="similarity">
    <text evidence="7">Belongs to the DHHC palmitoyltransferase family.</text>
</comment>
<dbReference type="GO" id="GO:0016020">
    <property type="term" value="C:membrane"/>
    <property type="evidence" value="ECO:0007669"/>
    <property type="project" value="UniProtKB-SubCell"/>
</dbReference>
<dbReference type="PANTHER" id="PTHR22883:SF405">
    <property type="entry name" value="PALMITOYLTRANSFERASE"/>
    <property type="match status" value="1"/>
</dbReference>
<dbReference type="eggNOG" id="KOG1311">
    <property type="taxonomic scope" value="Eukaryota"/>
</dbReference>
<dbReference type="InterPro" id="IPR001594">
    <property type="entry name" value="Palmitoyltrfase_DHHC"/>
</dbReference>
<dbReference type="Pfam" id="PF01529">
    <property type="entry name" value="DHHC"/>
    <property type="match status" value="1"/>
</dbReference>
<dbReference type="OrthoDB" id="331948at2759"/>
<keyword evidence="3 7" id="KW-0812">Transmembrane</keyword>
<dbReference type="PROSITE" id="PS50216">
    <property type="entry name" value="DHHC"/>
    <property type="match status" value="1"/>
</dbReference>
<comment type="catalytic activity">
    <reaction evidence="7">
        <text>L-cysteinyl-[protein] + hexadecanoyl-CoA = S-hexadecanoyl-L-cysteinyl-[protein] + CoA</text>
        <dbReference type="Rhea" id="RHEA:36683"/>
        <dbReference type="Rhea" id="RHEA-COMP:10131"/>
        <dbReference type="Rhea" id="RHEA-COMP:11032"/>
        <dbReference type="ChEBI" id="CHEBI:29950"/>
        <dbReference type="ChEBI" id="CHEBI:57287"/>
        <dbReference type="ChEBI" id="CHEBI:57379"/>
        <dbReference type="ChEBI" id="CHEBI:74151"/>
        <dbReference type="EC" id="2.3.1.225"/>
    </reaction>
</comment>
<dbReference type="InterPro" id="IPR039859">
    <property type="entry name" value="PFA4/ZDH16/20/ERF2-like"/>
</dbReference>
<keyword evidence="6 7" id="KW-0012">Acyltransferase</keyword>
<sequence length="339" mass="38232">MVTMMIRCNCSPMRLRDMYSDFRRDGWFIRDCCGIFTALLTHVFIWFAVVVVCTRVIIPMYSESTLLMLCVLLPYLCLACLAGFSHIMCMLSDPGSIKKFTAASDGPEFELDEFGNRNSLCTKCRLMKPHQAHHCSTCNRCIEKMDHHCPWMNNCIGRRNMKHFLLFLLYIFLISMASIGLILLRFFDCKDSGFRDECGQASDLGYLGGVCFEGLLFGLFTCGMMIDVLTSLGSNTSTIDRMNNRFGAKRTCRDGIEDACGGALSWSWLWPFAPSYPKRSSGGNAVQTLEMLPGDSDSRAVEVRSISPRHYNSAGDSRDNQMDTQQLLLNDDERIDAIA</sequence>